<feature type="region of interest" description="Disordered" evidence="18">
    <location>
        <begin position="676"/>
        <end position="697"/>
    </location>
</feature>
<dbReference type="Gene3D" id="3.30.200.20">
    <property type="entry name" value="Phosphorylase Kinase, domain 1"/>
    <property type="match status" value="1"/>
</dbReference>
<feature type="chain" id="PRO_5043987288" evidence="20">
    <location>
        <begin position="47"/>
        <end position="712"/>
    </location>
</feature>
<dbReference type="PROSITE" id="PS50011">
    <property type="entry name" value="PROTEIN_KINASE_DOM"/>
    <property type="match status" value="1"/>
</dbReference>
<keyword evidence="4" id="KW-0808">Transferase</keyword>
<gene>
    <name evidence="23" type="ORF">LITE_LOCUS37687</name>
</gene>
<evidence type="ECO:0000256" key="1">
    <source>
        <dbReference type="ARBA" id="ARBA00004167"/>
    </source>
</evidence>
<keyword evidence="2" id="KW-0723">Serine/threonine-protein kinase</keyword>
<evidence type="ECO:0000256" key="13">
    <source>
        <dbReference type="ARBA" id="ARBA00023170"/>
    </source>
</evidence>
<dbReference type="EMBL" id="CAMGYJ010000008">
    <property type="protein sequence ID" value="CAI0468109.1"/>
    <property type="molecule type" value="Genomic_DNA"/>
</dbReference>
<dbReference type="GO" id="GO:0005886">
    <property type="term" value="C:plasma membrane"/>
    <property type="evidence" value="ECO:0007669"/>
    <property type="project" value="TreeGrafter"/>
</dbReference>
<dbReference type="PROSITE" id="PS00108">
    <property type="entry name" value="PROTEIN_KINASE_ST"/>
    <property type="match status" value="1"/>
</dbReference>
<evidence type="ECO:0000313" key="23">
    <source>
        <dbReference type="EMBL" id="CAI0468109.1"/>
    </source>
</evidence>
<dbReference type="SMART" id="SM00220">
    <property type="entry name" value="S_TKc"/>
    <property type="match status" value="1"/>
</dbReference>
<dbReference type="InterPro" id="IPR001245">
    <property type="entry name" value="Ser-Thr/Tyr_kinase_cat_dom"/>
</dbReference>
<evidence type="ECO:0000256" key="18">
    <source>
        <dbReference type="SAM" id="MobiDB-lite"/>
    </source>
</evidence>
<feature type="compositionally biased region" description="Low complexity" evidence="18">
    <location>
        <begin position="676"/>
        <end position="687"/>
    </location>
</feature>
<protein>
    <submittedName>
        <fullName evidence="23">Uncharacterized protein</fullName>
    </submittedName>
</protein>
<dbReference type="Proteomes" id="UP001154282">
    <property type="component" value="Unassembled WGS sequence"/>
</dbReference>
<evidence type="ECO:0000256" key="2">
    <source>
        <dbReference type="ARBA" id="ARBA00022527"/>
    </source>
</evidence>
<dbReference type="FunFam" id="3.30.430.20:FF:000002">
    <property type="entry name" value="Cysteine-rich receptor-like protein kinase 10"/>
    <property type="match status" value="1"/>
</dbReference>
<feature type="binding site" evidence="17">
    <location>
        <position position="406"/>
    </location>
    <ligand>
        <name>ATP</name>
        <dbReference type="ChEBI" id="CHEBI:30616"/>
    </ligand>
</feature>
<feature type="domain" description="Protein kinase" evidence="21">
    <location>
        <begin position="378"/>
        <end position="656"/>
    </location>
</feature>
<feature type="compositionally biased region" description="Low complexity" evidence="18">
    <location>
        <begin position="11"/>
        <end position="21"/>
    </location>
</feature>
<evidence type="ECO:0000256" key="9">
    <source>
        <dbReference type="ARBA" id="ARBA00022777"/>
    </source>
</evidence>
<evidence type="ECO:0000256" key="7">
    <source>
        <dbReference type="ARBA" id="ARBA00022737"/>
    </source>
</evidence>
<dbReference type="GO" id="GO:0006979">
    <property type="term" value="P:response to oxidative stress"/>
    <property type="evidence" value="ECO:0007669"/>
    <property type="project" value="UniProtKB-ARBA"/>
</dbReference>
<keyword evidence="24" id="KW-1185">Reference proteome</keyword>
<evidence type="ECO:0000256" key="6">
    <source>
        <dbReference type="ARBA" id="ARBA00022729"/>
    </source>
</evidence>
<accession>A0AAV0PBZ1</accession>
<evidence type="ECO:0000256" key="5">
    <source>
        <dbReference type="ARBA" id="ARBA00022692"/>
    </source>
</evidence>
<feature type="region of interest" description="Disordered" evidence="18">
    <location>
        <begin position="272"/>
        <end position="304"/>
    </location>
</feature>
<evidence type="ECO:0000256" key="17">
    <source>
        <dbReference type="PROSITE-ProRule" id="PRU10141"/>
    </source>
</evidence>
<evidence type="ECO:0000256" key="20">
    <source>
        <dbReference type="SAM" id="SignalP"/>
    </source>
</evidence>
<dbReference type="CDD" id="cd23509">
    <property type="entry name" value="Gnk2-like"/>
    <property type="match status" value="2"/>
</dbReference>
<evidence type="ECO:0000256" key="16">
    <source>
        <dbReference type="ARBA" id="ARBA00047951"/>
    </source>
</evidence>
<dbReference type="SUPFAM" id="SSF56112">
    <property type="entry name" value="Protein kinase-like (PK-like)"/>
    <property type="match status" value="1"/>
</dbReference>
<keyword evidence="11 19" id="KW-1133">Transmembrane helix</keyword>
<evidence type="ECO:0000259" key="22">
    <source>
        <dbReference type="PROSITE" id="PS51473"/>
    </source>
</evidence>
<feature type="domain" description="Gnk2-homologous" evidence="22">
    <location>
        <begin position="162"/>
        <end position="268"/>
    </location>
</feature>
<dbReference type="GO" id="GO:0005524">
    <property type="term" value="F:ATP binding"/>
    <property type="evidence" value="ECO:0007669"/>
    <property type="project" value="UniProtKB-UniRule"/>
</dbReference>
<feature type="compositionally biased region" description="Pro residues" evidence="18">
    <location>
        <begin position="274"/>
        <end position="297"/>
    </location>
</feature>
<evidence type="ECO:0000256" key="11">
    <source>
        <dbReference type="ARBA" id="ARBA00022989"/>
    </source>
</evidence>
<evidence type="ECO:0000256" key="19">
    <source>
        <dbReference type="SAM" id="Phobius"/>
    </source>
</evidence>
<dbReference type="Pfam" id="PF07714">
    <property type="entry name" value="PK_Tyr_Ser-Thr"/>
    <property type="match status" value="1"/>
</dbReference>
<feature type="transmembrane region" description="Helical" evidence="19">
    <location>
        <begin position="309"/>
        <end position="331"/>
    </location>
</feature>
<dbReference type="InterPro" id="IPR011009">
    <property type="entry name" value="Kinase-like_dom_sf"/>
</dbReference>
<evidence type="ECO:0000256" key="14">
    <source>
        <dbReference type="ARBA" id="ARBA00023180"/>
    </source>
</evidence>
<keyword evidence="10 17" id="KW-0067">ATP-binding</keyword>
<evidence type="ECO:0000256" key="15">
    <source>
        <dbReference type="ARBA" id="ARBA00047558"/>
    </source>
</evidence>
<reference evidence="23" key="1">
    <citation type="submission" date="2022-08" db="EMBL/GenBank/DDBJ databases">
        <authorList>
            <person name="Gutierrez-Valencia J."/>
        </authorList>
    </citation>
    <scope>NUCLEOTIDE SEQUENCE</scope>
</reference>
<dbReference type="Gene3D" id="3.30.430.20">
    <property type="entry name" value="Gnk2 domain, C-X8-C-X2-C motif"/>
    <property type="match status" value="2"/>
</dbReference>
<evidence type="ECO:0000256" key="10">
    <source>
        <dbReference type="ARBA" id="ARBA00022840"/>
    </source>
</evidence>
<evidence type="ECO:0000256" key="12">
    <source>
        <dbReference type="ARBA" id="ARBA00023136"/>
    </source>
</evidence>
<evidence type="ECO:0000256" key="3">
    <source>
        <dbReference type="ARBA" id="ARBA00022553"/>
    </source>
</evidence>
<keyword evidence="12 19" id="KW-0472">Membrane</keyword>
<evidence type="ECO:0000256" key="8">
    <source>
        <dbReference type="ARBA" id="ARBA00022741"/>
    </source>
</evidence>
<comment type="subcellular location">
    <subcellularLocation>
        <location evidence="1">Membrane</location>
        <topology evidence="1">Single-pass membrane protein</topology>
    </subcellularLocation>
</comment>
<dbReference type="InterPro" id="IPR002902">
    <property type="entry name" value="GNK2"/>
</dbReference>
<name>A0AAV0PBZ1_9ROSI</name>
<evidence type="ECO:0000256" key="4">
    <source>
        <dbReference type="ARBA" id="ARBA00022679"/>
    </source>
</evidence>
<proteinExistence type="predicted"/>
<comment type="caution">
    <text evidence="23">The sequence shown here is derived from an EMBL/GenBank/DDBJ whole genome shotgun (WGS) entry which is preliminary data.</text>
</comment>
<sequence length="712" mass="77609">MNRKTPNSMASSSSQPMSSPSSIHPPLPHLLVVLLLLLFLPSCTIAQPPPFALSNCADQVGNYTAGSAYGRNLNALLSTLAADNQTTTGFYNRSSGRGADRVNAIGLCRGDVGPPDCRGCIANATGRILMDCPAQKQAFGYYEFCMIRYSNWYIQGTLDLGPPVTFFMWNVNNASGPAQFDAALGSLLARLRAEAAGGSSVRKFATGTARQGFVTIFALVQCSPDLSEQQCDDCLVGAIGRIPDCCDGKIGGRVIQRTCNLRFETSRFYSKTAAPPPAATVAPPPPPVLSPPPPPPTEGGRGSENSSRIVAIVVPIVGTAVLGFIFIFFFCSRRKRKRSTIPNQRSSQQEDATVDEIINNEGWLQYDFETIQAATNDFADESKLGEGGFGAVYKGVLSNGEQVAVKRLGIDSRQGDLEFKNEVKLVARLQHRNLARLLGFCLEGREKLLIYEFIPNASLDHFLFDEFKRVHLNWERRYNIIGGIARGMVYLHEDSRLRIIHRDLKASNILLDAEMNAKISDFGMARLFDIDETQGNTSRIVGTYGYMAPEYVMHGQFSVKSDVFSFGVLILEIVSGQRNNCARGGSSMEDLLSYAWKNWRNGTYTSLIDPSLGNNVSGSEVARCIHIGLLCVQEYVNDRPTMATVALMLTSQSMTLPLPSKPAFFMHSGTGDGVSSSWGYSSTSREGTGSSPSAEALSLSRNDVSITELYPR</sequence>
<keyword evidence="5 19" id="KW-0812">Transmembrane</keyword>
<dbReference type="PANTHER" id="PTHR27002">
    <property type="entry name" value="RECEPTOR-LIKE SERINE/THREONINE-PROTEIN KINASE SD1-8"/>
    <property type="match status" value="1"/>
</dbReference>
<keyword evidence="7" id="KW-0677">Repeat</keyword>
<feature type="domain" description="Gnk2-homologous" evidence="22">
    <location>
        <begin position="51"/>
        <end position="154"/>
    </location>
</feature>
<feature type="compositionally biased region" description="Polar residues" evidence="18">
    <location>
        <begin position="1"/>
        <end position="10"/>
    </location>
</feature>
<feature type="compositionally biased region" description="Polar residues" evidence="18">
    <location>
        <begin position="688"/>
        <end position="697"/>
    </location>
</feature>
<keyword evidence="6 20" id="KW-0732">Signal</keyword>
<organism evidence="23 24">
    <name type="scientific">Linum tenue</name>
    <dbReference type="NCBI Taxonomy" id="586396"/>
    <lineage>
        <taxon>Eukaryota</taxon>
        <taxon>Viridiplantae</taxon>
        <taxon>Streptophyta</taxon>
        <taxon>Embryophyta</taxon>
        <taxon>Tracheophyta</taxon>
        <taxon>Spermatophyta</taxon>
        <taxon>Magnoliopsida</taxon>
        <taxon>eudicotyledons</taxon>
        <taxon>Gunneridae</taxon>
        <taxon>Pentapetalae</taxon>
        <taxon>rosids</taxon>
        <taxon>fabids</taxon>
        <taxon>Malpighiales</taxon>
        <taxon>Linaceae</taxon>
        <taxon>Linum</taxon>
    </lineage>
</organism>
<dbReference type="FunFam" id="3.30.200.20:FF:000142">
    <property type="entry name" value="Cysteine-rich receptor-like protein kinase 10"/>
    <property type="match status" value="1"/>
</dbReference>
<dbReference type="Pfam" id="PF01657">
    <property type="entry name" value="Stress-antifung"/>
    <property type="match status" value="2"/>
</dbReference>
<feature type="signal peptide" evidence="20">
    <location>
        <begin position="1"/>
        <end position="46"/>
    </location>
</feature>
<dbReference type="InterPro" id="IPR000719">
    <property type="entry name" value="Prot_kinase_dom"/>
</dbReference>
<dbReference type="InterPro" id="IPR038408">
    <property type="entry name" value="GNK2_sf"/>
</dbReference>
<dbReference type="PANTHER" id="PTHR27002:SF1073">
    <property type="entry name" value="CYSTEINE-RICH RECEPTOR-LIKE PROTEIN KINASE 29"/>
    <property type="match status" value="1"/>
</dbReference>
<comment type="catalytic activity">
    <reaction evidence="16">
        <text>L-threonyl-[protein] + ATP = O-phospho-L-threonyl-[protein] + ADP + H(+)</text>
        <dbReference type="Rhea" id="RHEA:46608"/>
        <dbReference type="Rhea" id="RHEA-COMP:11060"/>
        <dbReference type="Rhea" id="RHEA-COMP:11605"/>
        <dbReference type="ChEBI" id="CHEBI:15378"/>
        <dbReference type="ChEBI" id="CHEBI:30013"/>
        <dbReference type="ChEBI" id="CHEBI:30616"/>
        <dbReference type="ChEBI" id="CHEBI:61977"/>
        <dbReference type="ChEBI" id="CHEBI:456216"/>
    </reaction>
</comment>
<dbReference type="PROSITE" id="PS00107">
    <property type="entry name" value="PROTEIN_KINASE_ATP"/>
    <property type="match status" value="1"/>
</dbReference>
<dbReference type="FunFam" id="3.30.430.20:FF:000003">
    <property type="entry name" value="Cysteine-rich RLK (RECEPTOR-like protein kinase) 10"/>
    <property type="match status" value="1"/>
</dbReference>
<keyword evidence="8 17" id="KW-0547">Nucleotide-binding</keyword>
<keyword evidence="13" id="KW-0675">Receptor</keyword>
<feature type="region of interest" description="Disordered" evidence="18">
    <location>
        <begin position="1"/>
        <end position="21"/>
    </location>
</feature>
<dbReference type="Gene3D" id="1.10.510.10">
    <property type="entry name" value="Transferase(Phosphotransferase) domain 1"/>
    <property type="match status" value="1"/>
</dbReference>
<evidence type="ECO:0000259" key="21">
    <source>
        <dbReference type="PROSITE" id="PS50011"/>
    </source>
</evidence>
<dbReference type="CDD" id="cd14066">
    <property type="entry name" value="STKc_IRAK"/>
    <property type="match status" value="1"/>
</dbReference>
<keyword evidence="14" id="KW-0325">Glycoprotein</keyword>
<keyword evidence="9" id="KW-0418">Kinase</keyword>
<keyword evidence="3" id="KW-0597">Phosphoprotein</keyword>
<dbReference type="AlphaFoldDB" id="A0AAV0PBZ1"/>
<comment type="catalytic activity">
    <reaction evidence="15">
        <text>L-seryl-[protein] + ATP = O-phospho-L-seryl-[protein] + ADP + H(+)</text>
        <dbReference type="Rhea" id="RHEA:17989"/>
        <dbReference type="Rhea" id="RHEA-COMP:9863"/>
        <dbReference type="Rhea" id="RHEA-COMP:11604"/>
        <dbReference type="ChEBI" id="CHEBI:15378"/>
        <dbReference type="ChEBI" id="CHEBI:29999"/>
        <dbReference type="ChEBI" id="CHEBI:30616"/>
        <dbReference type="ChEBI" id="CHEBI:83421"/>
        <dbReference type="ChEBI" id="CHEBI:456216"/>
    </reaction>
</comment>
<dbReference type="InterPro" id="IPR017441">
    <property type="entry name" value="Protein_kinase_ATP_BS"/>
</dbReference>
<dbReference type="InterPro" id="IPR008271">
    <property type="entry name" value="Ser/Thr_kinase_AS"/>
</dbReference>
<dbReference type="GO" id="GO:0004674">
    <property type="term" value="F:protein serine/threonine kinase activity"/>
    <property type="evidence" value="ECO:0007669"/>
    <property type="project" value="UniProtKB-KW"/>
</dbReference>
<evidence type="ECO:0000313" key="24">
    <source>
        <dbReference type="Proteomes" id="UP001154282"/>
    </source>
</evidence>
<dbReference type="FunFam" id="1.10.510.10:FF:000129">
    <property type="entry name" value="cysteine-rich receptor-like protein kinase 10"/>
    <property type="match status" value="1"/>
</dbReference>
<dbReference type="PROSITE" id="PS51473">
    <property type="entry name" value="GNK2"/>
    <property type="match status" value="2"/>
</dbReference>